<dbReference type="EMBL" id="BAAAXF010000091">
    <property type="protein sequence ID" value="GAA3506525.1"/>
    <property type="molecule type" value="Genomic_DNA"/>
</dbReference>
<evidence type="ECO:0000313" key="3">
    <source>
        <dbReference type="Proteomes" id="UP001501455"/>
    </source>
</evidence>
<protein>
    <submittedName>
        <fullName evidence="2">Uncharacterized protein</fullName>
    </submittedName>
</protein>
<proteinExistence type="predicted"/>
<accession>A0ABP6UI07</accession>
<sequence>MSIHIRGVGGGDPGHVPDALAAQPYGGLVGVLQAGGDHAGHQVRHVGDEGHGAVVGVGVHDDRHGTAVRHQFQGEVEDLGVGVAGGGEDPGAALEEVAGGGQRAGLLPS</sequence>
<gene>
    <name evidence="2" type="ORF">GCM10019016_136400</name>
</gene>
<feature type="region of interest" description="Disordered" evidence="1">
    <location>
        <begin position="86"/>
        <end position="109"/>
    </location>
</feature>
<reference evidence="3" key="1">
    <citation type="journal article" date="2019" name="Int. J. Syst. Evol. Microbiol.">
        <title>The Global Catalogue of Microorganisms (GCM) 10K type strain sequencing project: providing services to taxonomists for standard genome sequencing and annotation.</title>
        <authorList>
            <consortium name="The Broad Institute Genomics Platform"/>
            <consortium name="The Broad Institute Genome Sequencing Center for Infectious Disease"/>
            <person name="Wu L."/>
            <person name="Ma J."/>
        </authorList>
    </citation>
    <scope>NUCLEOTIDE SEQUENCE [LARGE SCALE GENOMIC DNA]</scope>
    <source>
        <strain evidence="3">JCM 4816</strain>
    </source>
</reference>
<comment type="caution">
    <text evidence="2">The sequence shown here is derived from an EMBL/GenBank/DDBJ whole genome shotgun (WGS) entry which is preliminary data.</text>
</comment>
<organism evidence="2 3">
    <name type="scientific">Streptomyces prasinosporus</name>
    <dbReference type="NCBI Taxonomy" id="68256"/>
    <lineage>
        <taxon>Bacteria</taxon>
        <taxon>Bacillati</taxon>
        <taxon>Actinomycetota</taxon>
        <taxon>Actinomycetes</taxon>
        <taxon>Kitasatosporales</taxon>
        <taxon>Streptomycetaceae</taxon>
        <taxon>Streptomyces</taxon>
        <taxon>Streptomyces albogriseolus group</taxon>
    </lineage>
</organism>
<name>A0ABP6UI07_9ACTN</name>
<dbReference type="Proteomes" id="UP001501455">
    <property type="component" value="Unassembled WGS sequence"/>
</dbReference>
<evidence type="ECO:0000256" key="1">
    <source>
        <dbReference type="SAM" id="MobiDB-lite"/>
    </source>
</evidence>
<evidence type="ECO:0000313" key="2">
    <source>
        <dbReference type="EMBL" id="GAA3506525.1"/>
    </source>
</evidence>
<keyword evidence="3" id="KW-1185">Reference proteome</keyword>